<keyword evidence="5" id="KW-1185">Reference proteome</keyword>
<protein>
    <submittedName>
        <fullName evidence="4">Nucleoside deaminase</fullName>
    </submittedName>
</protein>
<dbReference type="CDD" id="cd01285">
    <property type="entry name" value="nucleoside_deaminase"/>
    <property type="match status" value="1"/>
</dbReference>
<name>A0A7G6WUF7_9ACTN</name>
<dbReference type="PANTHER" id="PTHR11079:SF179">
    <property type="entry name" value="TRNA(ADENINE(34)) DEAMINASE, CHLOROPLASTIC"/>
    <property type="match status" value="1"/>
</dbReference>
<evidence type="ECO:0000313" key="5">
    <source>
        <dbReference type="Proteomes" id="UP000515563"/>
    </source>
</evidence>
<evidence type="ECO:0000256" key="2">
    <source>
        <dbReference type="ARBA" id="ARBA00022833"/>
    </source>
</evidence>
<evidence type="ECO:0000259" key="3">
    <source>
        <dbReference type="PROSITE" id="PS51747"/>
    </source>
</evidence>
<dbReference type="PANTHER" id="PTHR11079">
    <property type="entry name" value="CYTOSINE DEAMINASE FAMILY MEMBER"/>
    <property type="match status" value="1"/>
</dbReference>
<dbReference type="EMBL" id="CP043661">
    <property type="protein sequence ID" value="QNE17622.1"/>
    <property type="molecule type" value="Genomic_DNA"/>
</dbReference>
<keyword evidence="1" id="KW-0479">Metal-binding</keyword>
<dbReference type="PROSITE" id="PS51747">
    <property type="entry name" value="CYT_DCMP_DEAMINASES_2"/>
    <property type="match status" value="1"/>
</dbReference>
<dbReference type="InterPro" id="IPR016193">
    <property type="entry name" value="Cytidine_deaminase-like"/>
</dbReference>
<proteinExistence type="predicted"/>
<dbReference type="Pfam" id="PF00383">
    <property type="entry name" value="dCMP_cyt_deam_1"/>
    <property type="match status" value="1"/>
</dbReference>
<gene>
    <name evidence="4" type="ORF">F1D05_06515</name>
</gene>
<keyword evidence="2" id="KW-0862">Zinc</keyword>
<feature type="domain" description="CMP/dCMP-type deaminase" evidence="3">
    <location>
        <begin position="1"/>
        <end position="111"/>
    </location>
</feature>
<reference evidence="4 5" key="2">
    <citation type="journal article" date="2020" name="Microbiol. Resour. Announc.">
        <title>Antarctic desert soil bacteria exhibit high novel natural product potential, evaluated through long-read genome sequencing and comparative genomics.</title>
        <authorList>
            <person name="Benaud N."/>
            <person name="Edwards R.J."/>
            <person name="Amos T.G."/>
            <person name="D'Agostino P.M."/>
            <person name="Gutierrez-Chavez C."/>
            <person name="Montgomery K."/>
            <person name="Nicetic I."/>
            <person name="Ferrari B.C."/>
        </authorList>
    </citation>
    <scope>NUCLEOTIDE SEQUENCE [LARGE SCALE GENOMIC DNA]</scope>
    <source>
        <strain evidence="4 5">SPB151</strain>
    </source>
</reference>
<reference evidence="5" key="1">
    <citation type="submission" date="2019-09" db="EMBL/GenBank/DDBJ databases">
        <title>Antimicrobial potential of Antarctic Bacteria.</title>
        <authorList>
            <person name="Benaud N."/>
            <person name="Edwards R.J."/>
            <person name="Ferrari B.C."/>
        </authorList>
    </citation>
    <scope>NUCLEOTIDE SEQUENCE [LARGE SCALE GENOMIC DNA]</scope>
    <source>
        <strain evidence="5">SPB151</strain>
    </source>
</reference>
<dbReference type="GO" id="GO:0016787">
    <property type="term" value="F:hydrolase activity"/>
    <property type="evidence" value="ECO:0007669"/>
    <property type="project" value="InterPro"/>
</dbReference>
<evidence type="ECO:0000256" key="1">
    <source>
        <dbReference type="ARBA" id="ARBA00022723"/>
    </source>
</evidence>
<organism evidence="4 5">
    <name type="scientific">Kribbella qitaiheensis</name>
    <dbReference type="NCBI Taxonomy" id="1544730"/>
    <lineage>
        <taxon>Bacteria</taxon>
        <taxon>Bacillati</taxon>
        <taxon>Actinomycetota</taxon>
        <taxon>Actinomycetes</taxon>
        <taxon>Propionibacteriales</taxon>
        <taxon>Kribbellaceae</taxon>
        <taxon>Kribbella</taxon>
    </lineage>
</organism>
<dbReference type="Gene3D" id="3.40.140.10">
    <property type="entry name" value="Cytidine Deaminase, domain 2"/>
    <property type="match status" value="1"/>
</dbReference>
<dbReference type="GO" id="GO:0008270">
    <property type="term" value="F:zinc ion binding"/>
    <property type="evidence" value="ECO:0007669"/>
    <property type="project" value="InterPro"/>
</dbReference>
<evidence type="ECO:0000313" key="4">
    <source>
        <dbReference type="EMBL" id="QNE17622.1"/>
    </source>
</evidence>
<dbReference type="Proteomes" id="UP000515563">
    <property type="component" value="Chromosome"/>
</dbReference>
<accession>A0A7G6WUF7</accession>
<dbReference type="AlphaFoldDB" id="A0A7G6WUF7"/>
<dbReference type="InterPro" id="IPR016192">
    <property type="entry name" value="APOBEC/CMP_deaminase_Zn-bd"/>
</dbReference>
<dbReference type="PROSITE" id="PS00903">
    <property type="entry name" value="CYT_DCMP_DEAMINASES_1"/>
    <property type="match status" value="1"/>
</dbReference>
<dbReference type="SUPFAM" id="SSF53927">
    <property type="entry name" value="Cytidine deaminase-like"/>
    <property type="match status" value="1"/>
</dbReference>
<sequence>MQAKSYPVGAVLVDPAGSIAYSGRNRAADESAPPGRLVGTTLAHAELDVLGQLAPSEYDDWTLHTSLQPCLFCLSAIRLARVGHVVYAGADPVWDASARVPSILPAAISARWPRSTGPAAGFDGVWGSLLPAMWLVVYQPESVAEPSELMPWATVERARRCVAGGVLECGSMAEAYELASSLS</sequence>
<dbReference type="KEGG" id="kqi:F1D05_06515"/>
<dbReference type="InterPro" id="IPR002125">
    <property type="entry name" value="CMP_dCMP_dom"/>
</dbReference>